<accession>A0ABV7RCA6</accession>
<evidence type="ECO:0000313" key="2">
    <source>
        <dbReference type="EMBL" id="MFC3530523.1"/>
    </source>
</evidence>
<sequence>MLATPKNPNRNSHRNGIGRATGSTAAKTAIEKGPASYDDKRRLERDIANASLAALLHTSKQSAQRILNVWQHERPSSYDYGERHGPSRAFTPVLSSCLSAWTKGRQVALHHLLSDQLTIRQNQRVVRDREEALTLLKRAMVTYPNGKTDEKGSPLPQRRFDDRESEKICDGIQRVLEVAQPFQDAVLLGGGLKAKDFHHFVSKWGSRIRNVRWNAEEATDVLTRTVGLGFANLILQHADSIDEGDAKAIIKIVSGDRLSIEDRIRVLGLLAQRDNLHELAGKFGLAISGWVCKDEYVEQRGTNHQKLTRALLPLGVTEAREYYNEGLSQLDQMGGDDYDLVYSILRYADVQSGGLLAPEFSQRLMNFCQIIAYHKPRKFDWTLYSRAAATSIGVPAIYKFLRWADQDVSDYSYGLPELVCFLAKRKQPCAKRATAILILCEDFGSHDWEIGQGLDDLLGATQKDDCETIAKVILFKLQTEHCDGGWDSLWGSVIKALEKHEGLVDNADLTKLRLLKKYGYERSHEDNERRNGPPRSYRVDDAAQQQKRRN</sequence>
<protein>
    <submittedName>
        <fullName evidence="2">Uncharacterized protein</fullName>
    </submittedName>
</protein>
<evidence type="ECO:0000256" key="1">
    <source>
        <dbReference type="SAM" id="MobiDB-lite"/>
    </source>
</evidence>
<gene>
    <name evidence="2" type="ORF">ACFOMH_20390</name>
</gene>
<name>A0ABV7RCA6_9RHOB</name>
<dbReference type="RefSeq" id="WP_377746760.1">
    <property type="nucleotide sequence ID" value="NZ_JBHRXJ010000034.1"/>
</dbReference>
<feature type="region of interest" description="Disordered" evidence="1">
    <location>
        <begin position="1"/>
        <end position="37"/>
    </location>
</feature>
<dbReference type="Proteomes" id="UP001595721">
    <property type="component" value="Unassembled WGS sequence"/>
</dbReference>
<reference evidence="3" key="1">
    <citation type="journal article" date="2019" name="Int. J. Syst. Evol. Microbiol.">
        <title>The Global Catalogue of Microorganisms (GCM) 10K type strain sequencing project: providing services to taxonomists for standard genome sequencing and annotation.</title>
        <authorList>
            <consortium name="The Broad Institute Genomics Platform"/>
            <consortium name="The Broad Institute Genome Sequencing Center for Infectious Disease"/>
            <person name="Wu L."/>
            <person name="Ma J."/>
        </authorList>
    </citation>
    <scope>NUCLEOTIDE SEQUENCE [LARGE SCALE GENOMIC DNA]</scope>
    <source>
        <strain evidence="3">KCTC 42899</strain>
    </source>
</reference>
<keyword evidence="3" id="KW-1185">Reference proteome</keyword>
<feature type="region of interest" description="Disordered" evidence="1">
    <location>
        <begin position="523"/>
        <end position="550"/>
    </location>
</feature>
<evidence type="ECO:0000313" key="3">
    <source>
        <dbReference type="Proteomes" id="UP001595721"/>
    </source>
</evidence>
<feature type="compositionally biased region" description="Basic and acidic residues" evidence="1">
    <location>
        <begin position="523"/>
        <end position="541"/>
    </location>
</feature>
<proteinExistence type="predicted"/>
<dbReference type="EMBL" id="JBHRXJ010000034">
    <property type="protein sequence ID" value="MFC3530523.1"/>
    <property type="molecule type" value="Genomic_DNA"/>
</dbReference>
<organism evidence="2 3">
    <name type="scientific">Paracoccus mangrovi</name>
    <dbReference type="NCBI Taxonomy" id="1715645"/>
    <lineage>
        <taxon>Bacteria</taxon>
        <taxon>Pseudomonadati</taxon>
        <taxon>Pseudomonadota</taxon>
        <taxon>Alphaproteobacteria</taxon>
        <taxon>Rhodobacterales</taxon>
        <taxon>Paracoccaceae</taxon>
        <taxon>Paracoccus</taxon>
    </lineage>
</organism>
<feature type="compositionally biased region" description="Polar residues" evidence="1">
    <location>
        <begin position="1"/>
        <end position="10"/>
    </location>
</feature>
<comment type="caution">
    <text evidence="2">The sequence shown here is derived from an EMBL/GenBank/DDBJ whole genome shotgun (WGS) entry which is preliminary data.</text>
</comment>